<dbReference type="RefSeq" id="WP_105064113.1">
    <property type="nucleotide sequence ID" value="NZ_BSOU01000001.1"/>
</dbReference>
<organism evidence="12 13">
    <name type="scientific">Aliivibrio sifiae</name>
    <dbReference type="NCBI Taxonomy" id="566293"/>
    <lineage>
        <taxon>Bacteria</taxon>
        <taxon>Pseudomonadati</taxon>
        <taxon>Pseudomonadota</taxon>
        <taxon>Gammaproteobacteria</taxon>
        <taxon>Vibrionales</taxon>
        <taxon>Vibrionaceae</taxon>
        <taxon>Aliivibrio</taxon>
    </lineage>
</organism>
<feature type="transmembrane region" description="Helical" evidence="8">
    <location>
        <begin position="269"/>
        <end position="291"/>
    </location>
</feature>
<evidence type="ECO:0000313" key="14">
    <source>
        <dbReference type="Proteomes" id="UP001156660"/>
    </source>
</evidence>
<dbReference type="CDD" id="cd00075">
    <property type="entry name" value="HATPase"/>
    <property type="match status" value="1"/>
</dbReference>
<evidence type="ECO:0000256" key="6">
    <source>
        <dbReference type="ARBA" id="ARBA00022777"/>
    </source>
</evidence>
<feature type="modified residue" description="4-aspartylphosphate" evidence="7">
    <location>
        <position position="668"/>
    </location>
</feature>
<dbReference type="CDD" id="cd00082">
    <property type="entry name" value="HisKA"/>
    <property type="match status" value="1"/>
</dbReference>
<dbReference type="InterPro" id="IPR003660">
    <property type="entry name" value="HAMP_dom"/>
</dbReference>
<dbReference type="Gene3D" id="3.30.565.10">
    <property type="entry name" value="Histidine kinase-like ATPase, C-terminal domain"/>
    <property type="match status" value="1"/>
</dbReference>
<dbReference type="InterPro" id="IPR001789">
    <property type="entry name" value="Sig_transdc_resp-reg_receiver"/>
</dbReference>
<feature type="domain" description="Response regulatory" evidence="10">
    <location>
        <begin position="618"/>
        <end position="734"/>
    </location>
</feature>
<comment type="catalytic activity">
    <reaction evidence="1">
        <text>ATP + protein L-histidine = ADP + protein N-phospho-L-histidine.</text>
        <dbReference type="EC" id="2.7.13.3"/>
    </reaction>
</comment>
<dbReference type="GO" id="GO:0009927">
    <property type="term" value="F:histidine phosphotransfer kinase activity"/>
    <property type="evidence" value="ECO:0007669"/>
    <property type="project" value="TreeGrafter"/>
</dbReference>
<evidence type="ECO:0000256" key="8">
    <source>
        <dbReference type="SAM" id="Phobius"/>
    </source>
</evidence>
<dbReference type="OrthoDB" id="9810730at2"/>
<dbReference type="Proteomes" id="UP001156660">
    <property type="component" value="Unassembled WGS sequence"/>
</dbReference>
<dbReference type="SUPFAM" id="SSF47384">
    <property type="entry name" value="Homodimeric domain of signal transducing histidine kinase"/>
    <property type="match status" value="1"/>
</dbReference>
<proteinExistence type="predicted"/>
<dbReference type="InterPro" id="IPR036890">
    <property type="entry name" value="HATPase_C_sf"/>
</dbReference>
<name>A0A2S7X8T5_9GAMM</name>
<reference evidence="14" key="3">
    <citation type="journal article" date="2019" name="Int. J. Syst. Evol. Microbiol.">
        <title>The Global Catalogue of Microorganisms (GCM) 10K type strain sequencing project: providing services to taxonomists for standard genome sequencing and annotation.</title>
        <authorList>
            <consortium name="The Broad Institute Genomics Platform"/>
            <consortium name="The Broad Institute Genome Sequencing Center for Infectious Disease"/>
            <person name="Wu L."/>
            <person name="Ma J."/>
        </authorList>
    </citation>
    <scope>NUCLEOTIDE SEQUENCE [LARGE SCALE GENOMIC DNA]</scope>
    <source>
        <strain evidence="14">NBRC 105001</strain>
    </source>
</reference>
<evidence type="ECO:0000256" key="7">
    <source>
        <dbReference type="PROSITE-ProRule" id="PRU00169"/>
    </source>
</evidence>
<dbReference type="GO" id="GO:0000155">
    <property type="term" value="F:phosphorelay sensor kinase activity"/>
    <property type="evidence" value="ECO:0007669"/>
    <property type="project" value="InterPro"/>
</dbReference>
<dbReference type="SMART" id="SM00387">
    <property type="entry name" value="HATPase_c"/>
    <property type="match status" value="1"/>
</dbReference>
<dbReference type="InterPro" id="IPR005467">
    <property type="entry name" value="His_kinase_dom"/>
</dbReference>
<dbReference type="Pfam" id="PF02518">
    <property type="entry name" value="HATPase_c"/>
    <property type="match status" value="1"/>
</dbReference>
<evidence type="ECO:0000256" key="2">
    <source>
        <dbReference type="ARBA" id="ARBA00004370"/>
    </source>
</evidence>
<dbReference type="SMART" id="SM00448">
    <property type="entry name" value="REC"/>
    <property type="match status" value="1"/>
</dbReference>
<keyword evidence="14" id="KW-1185">Reference proteome</keyword>
<keyword evidence="6 12" id="KW-0418">Kinase</keyword>
<dbReference type="InterPro" id="IPR004358">
    <property type="entry name" value="Sig_transdc_His_kin-like_C"/>
</dbReference>
<keyword evidence="8" id="KW-0472">Membrane</keyword>
<dbReference type="Pfam" id="PF00672">
    <property type="entry name" value="HAMP"/>
    <property type="match status" value="1"/>
</dbReference>
<dbReference type="Gene3D" id="3.40.50.2300">
    <property type="match status" value="1"/>
</dbReference>
<dbReference type="EMBL" id="BSOU01000001">
    <property type="protein sequence ID" value="GLR73381.1"/>
    <property type="molecule type" value="Genomic_DNA"/>
</dbReference>
<dbReference type="PANTHER" id="PTHR43047:SF72">
    <property type="entry name" value="OSMOSENSING HISTIDINE PROTEIN KINASE SLN1"/>
    <property type="match status" value="1"/>
</dbReference>
<keyword evidence="8" id="KW-1133">Transmembrane helix</keyword>
<dbReference type="Pfam" id="PF00512">
    <property type="entry name" value="HisKA"/>
    <property type="match status" value="1"/>
</dbReference>
<dbReference type="Gene3D" id="6.10.340.10">
    <property type="match status" value="1"/>
</dbReference>
<evidence type="ECO:0000256" key="5">
    <source>
        <dbReference type="ARBA" id="ARBA00022679"/>
    </source>
</evidence>
<evidence type="ECO:0000259" key="10">
    <source>
        <dbReference type="PROSITE" id="PS50110"/>
    </source>
</evidence>
<evidence type="ECO:0000256" key="4">
    <source>
        <dbReference type="ARBA" id="ARBA00022553"/>
    </source>
</evidence>
<dbReference type="SMART" id="SM00388">
    <property type="entry name" value="HisKA"/>
    <property type="match status" value="1"/>
</dbReference>
<evidence type="ECO:0000256" key="1">
    <source>
        <dbReference type="ARBA" id="ARBA00000085"/>
    </source>
</evidence>
<evidence type="ECO:0000313" key="12">
    <source>
        <dbReference type="EMBL" id="PQJ87749.1"/>
    </source>
</evidence>
<dbReference type="InterPro" id="IPR011006">
    <property type="entry name" value="CheY-like_superfamily"/>
</dbReference>
<evidence type="ECO:0000256" key="3">
    <source>
        <dbReference type="ARBA" id="ARBA00012438"/>
    </source>
</evidence>
<comment type="subcellular location">
    <subcellularLocation>
        <location evidence="2">Membrane</location>
    </subcellularLocation>
</comment>
<dbReference type="InterPro" id="IPR036097">
    <property type="entry name" value="HisK_dim/P_sf"/>
</dbReference>
<dbReference type="PROSITE" id="PS50109">
    <property type="entry name" value="HIS_KIN"/>
    <property type="match status" value="1"/>
</dbReference>
<evidence type="ECO:0000313" key="13">
    <source>
        <dbReference type="Proteomes" id="UP000239273"/>
    </source>
</evidence>
<reference evidence="11" key="1">
    <citation type="journal article" date="2014" name="Int. J. Syst. Evol. Microbiol.">
        <title>Complete genome of a new Firmicutes species belonging to the dominant human colonic microbiota ('Ruminococcus bicirculans') reveals two chromosomes and a selective capacity to utilize plant glucans.</title>
        <authorList>
            <consortium name="NISC Comparative Sequencing Program"/>
            <person name="Wegmann U."/>
            <person name="Louis P."/>
            <person name="Goesmann A."/>
            <person name="Henrissat B."/>
            <person name="Duncan S.H."/>
            <person name="Flint H.J."/>
        </authorList>
    </citation>
    <scope>NUCLEOTIDE SEQUENCE</scope>
    <source>
        <strain evidence="11">NBRC 105001</strain>
    </source>
</reference>
<protein>
    <recommendedName>
        <fullName evidence="3">histidine kinase</fullName>
        <ecNumber evidence="3">2.7.13.3</ecNumber>
    </recommendedName>
</protein>
<dbReference type="InterPro" id="IPR003661">
    <property type="entry name" value="HisK_dim/P_dom"/>
</dbReference>
<dbReference type="PANTHER" id="PTHR43047">
    <property type="entry name" value="TWO-COMPONENT HISTIDINE PROTEIN KINASE"/>
    <property type="match status" value="1"/>
</dbReference>
<evidence type="ECO:0000313" key="11">
    <source>
        <dbReference type="EMBL" id="GLR73381.1"/>
    </source>
</evidence>
<accession>A0A2S7X8T5</accession>
<dbReference type="SUPFAM" id="SSF158472">
    <property type="entry name" value="HAMP domain-like"/>
    <property type="match status" value="1"/>
</dbReference>
<comment type="caution">
    <text evidence="12">The sequence shown here is derived from an EMBL/GenBank/DDBJ whole genome shotgun (WGS) entry which is preliminary data.</text>
</comment>
<keyword evidence="8" id="KW-0812">Transmembrane</keyword>
<reference evidence="12 13" key="2">
    <citation type="submission" date="2016-12" db="EMBL/GenBank/DDBJ databases">
        <title>Diversity of luminous bacteria.</title>
        <authorList>
            <person name="Yoshizawa S."/>
            <person name="Kogure K."/>
        </authorList>
    </citation>
    <scope>NUCLEOTIDE SEQUENCE [LARGE SCALE GENOMIC DNA]</scope>
    <source>
        <strain evidence="12 13">NBRC 105001</strain>
    </source>
</reference>
<keyword evidence="5" id="KW-0808">Transferase</keyword>
<dbReference type="SUPFAM" id="SSF52172">
    <property type="entry name" value="CheY-like"/>
    <property type="match status" value="1"/>
</dbReference>
<dbReference type="CDD" id="cd17546">
    <property type="entry name" value="REC_hyHK_CKI1_RcsC-like"/>
    <property type="match status" value="1"/>
</dbReference>
<dbReference type="Gene3D" id="1.10.287.130">
    <property type="match status" value="1"/>
</dbReference>
<dbReference type="PROSITE" id="PS50110">
    <property type="entry name" value="RESPONSE_REGULATORY"/>
    <property type="match status" value="1"/>
</dbReference>
<evidence type="ECO:0000259" key="9">
    <source>
        <dbReference type="PROSITE" id="PS50109"/>
    </source>
</evidence>
<dbReference type="EMBL" id="MSCP01000002">
    <property type="protein sequence ID" value="PQJ87749.1"/>
    <property type="molecule type" value="Genomic_DNA"/>
</dbReference>
<dbReference type="EC" id="2.7.13.3" evidence="3"/>
<reference evidence="11" key="4">
    <citation type="submission" date="2023-01" db="EMBL/GenBank/DDBJ databases">
        <title>Draft genome sequence of Aliivibrio sifiae strain NBRC 105001.</title>
        <authorList>
            <person name="Sun Q."/>
            <person name="Mori K."/>
        </authorList>
    </citation>
    <scope>NUCLEOTIDE SEQUENCE</scope>
    <source>
        <strain evidence="11">NBRC 105001</strain>
    </source>
</reference>
<dbReference type="PRINTS" id="PR00344">
    <property type="entry name" value="BCTRLSENSOR"/>
</dbReference>
<sequence>MLLKNKFFVALTGTITIYSILISVATYQIIAINEKEITSVTTNVENKYIHRNVSHYANDMSNHLSVKLKEISHISNKYANILKKNSNNIEDVLNKSNEELRKYSTSTYLMNDEIIFTNKNDRFTIKQYKINNGIYLTFKTNITRLVYSISESQTRNDFLSLIIDQDMNVVTKNKSAQQYLSEYKEKLNDITKIEELTFDEMITMRNISTKKAWDSEIHLGKELYIIATQPINNYPWNVAVLIKKKTAKSYSEELTNKIHNNYNTFIKKIISSIIMLTILTLFISTLIANYIKGPLILFSQWIREIQNGNYEYNNPLLYRKDELGALARNVSLMAQHISTLVYDLEKKIDDRTNRLKKSKELAESANIKKSKFIANISHELRTPLNAILGLSLYLIEKEDDEEKKKTLNTLYKAGEGLLEMVNDILDLSKIEANKTITNNEPNSIDNIITNIIDIISFQSNSKNININYKENKFNHLNIDKKNLNKIVMNILSNAIKFTDNGGNINIKVKYLNSTNLSTDLMLEFTDNGRGIEKKDIERIFNPFEQIYDKDKDQGTGLGLFITKKIIEDMNGNISIESEVGTGTSIYITLKDVEVIKSKIINKYHHMRREICKFNSRKYIAIVDDIAFNREVLKKKLEPYDFDIIEGSNGKDILDKLNENRLPDVIFTDIKMPVMDGIELSRIIKDLEKTKHIPVIAITAQGMLDEETEIKKYCDGYLTKPIDNESLDLVISHLFK</sequence>
<gene>
    <name evidence="12" type="ORF">BTO23_16820</name>
    <name evidence="11" type="ORF">GCM10007855_02540</name>
</gene>
<dbReference type="Proteomes" id="UP000239273">
    <property type="component" value="Unassembled WGS sequence"/>
</dbReference>
<dbReference type="Pfam" id="PF00072">
    <property type="entry name" value="Response_reg"/>
    <property type="match status" value="1"/>
</dbReference>
<dbReference type="GO" id="GO:0005886">
    <property type="term" value="C:plasma membrane"/>
    <property type="evidence" value="ECO:0007669"/>
    <property type="project" value="TreeGrafter"/>
</dbReference>
<feature type="domain" description="Histidine kinase" evidence="9">
    <location>
        <begin position="375"/>
        <end position="593"/>
    </location>
</feature>
<keyword evidence="4 7" id="KW-0597">Phosphoprotein</keyword>
<dbReference type="InterPro" id="IPR003594">
    <property type="entry name" value="HATPase_dom"/>
</dbReference>
<dbReference type="AlphaFoldDB" id="A0A2S7X8T5"/>
<dbReference type="SUPFAM" id="SSF55874">
    <property type="entry name" value="ATPase domain of HSP90 chaperone/DNA topoisomerase II/histidine kinase"/>
    <property type="match status" value="1"/>
</dbReference>
<feature type="transmembrane region" description="Helical" evidence="8">
    <location>
        <begin position="7"/>
        <end position="30"/>
    </location>
</feature>